<dbReference type="SMART" id="SM00860">
    <property type="entry name" value="SMI1_KNR4"/>
    <property type="match status" value="1"/>
</dbReference>
<dbReference type="InterPro" id="IPR018958">
    <property type="entry name" value="Knr4/Smi1-like_dom"/>
</dbReference>
<dbReference type="Proteomes" id="UP001500665">
    <property type="component" value="Unassembled WGS sequence"/>
</dbReference>
<evidence type="ECO:0000313" key="2">
    <source>
        <dbReference type="EMBL" id="GAA0963121.1"/>
    </source>
</evidence>
<keyword evidence="3" id="KW-1185">Reference proteome</keyword>
<feature type="domain" description="Knr4/Smi1-like" evidence="1">
    <location>
        <begin position="59"/>
        <end position="200"/>
    </location>
</feature>
<dbReference type="PANTHER" id="PTHR47432">
    <property type="entry name" value="CELL WALL ASSEMBLY REGULATOR SMI1"/>
    <property type="match status" value="1"/>
</dbReference>
<dbReference type="SUPFAM" id="SSF160631">
    <property type="entry name" value="SMI1/KNR4-like"/>
    <property type="match status" value="1"/>
</dbReference>
<dbReference type="Pfam" id="PF09346">
    <property type="entry name" value="SMI1_KNR4"/>
    <property type="match status" value="1"/>
</dbReference>
<sequence>MVRRLTREVVSSTAPLPLMIAPRGIVPCMMLAPVEKSWTRLERWLEANAPGNFARLNPPAEPSVIAAAEEALGREFPEDLRRILLLRNGTNERDQSGKYHHGAGFLPEFTALLPAKRIAEIHAMRVEIMQGLMEDEEQSEEWALGNWWHPGWLPIADASTGDGLFIDQRCGADHGSVGHFVHDDSARLNIWPSLAAMLHDVADAVEGVRDVPSLQPRVWEGQFLEW</sequence>
<dbReference type="EMBL" id="BAAAHH010000029">
    <property type="protein sequence ID" value="GAA0963121.1"/>
    <property type="molecule type" value="Genomic_DNA"/>
</dbReference>
<evidence type="ECO:0000259" key="1">
    <source>
        <dbReference type="SMART" id="SM00860"/>
    </source>
</evidence>
<dbReference type="InterPro" id="IPR037883">
    <property type="entry name" value="Knr4/Smi1-like_sf"/>
</dbReference>
<dbReference type="InterPro" id="IPR051873">
    <property type="entry name" value="KNR4/SMI1_regulator"/>
</dbReference>
<organism evidence="2 3">
    <name type="scientific">Actinocorallia libanotica</name>
    <dbReference type="NCBI Taxonomy" id="46162"/>
    <lineage>
        <taxon>Bacteria</taxon>
        <taxon>Bacillati</taxon>
        <taxon>Actinomycetota</taxon>
        <taxon>Actinomycetes</taxon>
        <taxon>Streptosporangiales</taxon>
        <taxon>Thermomonosporaceae</taxon>
        <taxon>Actinocorallia</taxon>
    </lineage>
</organism>
<proteinExistence type="predicted"/>
<dbReference type="Gene3D" id="3.40.1580.10">
    <property type="entry name" value="SMI1/KNR4-like"/>
    <property type="match status" value="1"/>
</dbReference>
<comment type="caution">
    <text evidence="2">The sequence shown here is derived from an EMBL/GenBank/DDBJ whole genome shotgun (WGS) entry which is preliminary data.</text>
</comment>
<accession>A0ABP4C9Q2</accession>
<evidence type="ECO:0000313" key="3">
    <source>
        <dbReference type="Proteomes" id="UP001500665"/>
    </source>
</evidence>
<dbReference type="PANTHER" id="PTHR47432:SF1">
    <property type="entry name" value="CELL WALL ASSEMBLY REGULATOR SMI1"/>
    <property type="match status" value="1"/>
</dbReference>
<name>A0ABP4C9Q2_9ACTN</name>
<gene>
    <name evidence="2" type="ORF">GCM10009550_58180</name>
</gene>
<protein>
    <recommendedName>
        <fullName evidence="1">Knr4/Smi1-like domain-containing protein</fullName>
    </recommendedName>
</protein>
<reference evidence="3" key="1">
    <citation type="journal article" date="2019" name="Int. J. Syst. Evol. Microbiol.">
        <title>The Global Catalogue of Microorganisms (GCM) 10K type strain sequencing project: providing services to taxonomists for standard genome sequencing and annotation.</title>
        <authorList>
            <consortium name="The Broad Institute Genomics Platform"/>
            <consortium name="The Broad Institute Genome Sequencing Center for Infectious Disease"/>
            <person name="Wu L."/>
            <person name="Ma J."/>
        </authorList>
    </citation>
    <scope>NUCLEOTIDE SEQUENCE [LARGE SCALE GENOMIC DNA]</scope>
    <source>
        <strain evidence="3">JCM 10696</strain>
    </source>
</reference>